<proteinExistence type="predicted"/>
<evidence type="ECO:0000313" key="2">
    <source>
        <dbReference type="Proteomes" id="UP000553963"/>
    </source>
</evidence>
<dbReference type="AlphaFoldDB" id="A0A840AQT8"/>
<dbReference type="Pfam" id="PF11367">
    <property type="entry name" value="Tail_completion_gp17"/>
    <property type="match status" value="1"/>
</dbReference>
<protein>
    <recommendedName>
        <fullName evidence="3">DUF3168 domain-containing protein</fullName>
    </recommendedName>
</protein>
<evidence type="ECO:0000313" key="1">
    <source>
        <dbReference type="EMBL" id="MBB3930736.1"/>
    </source>
</evidence>
<organism evidence="1 2">
    <name type="scientific">Kaistia hirudinis</name>
    <dbReference type="NCBI Taxonomy" id="1293440"/>
    <lineage>
        <taxon>Bacteria</taxon>
        <taxon>Pseudomonadati</taxon>
        <taxon>Pseudomonadota</taxon>
        <taxon>Alphaproteobacteria</taxon>
        <taxon>Hyphomicrobiales</taxon>
        <taxon>Kaistiaceae</taxon>
        <taxon>Kaistia</taxon>
    </lineage>
</organism>
<accession>A0A840AQT8</accession>
<dbReference type="Proteomes" id="UP000553963">
    <property type="component" value="Unassembled WGS sequence"/>
</dbReference>
<dbReference type="InterPro" id="IPR053745">
    <property type="entry name" value="Viral_Tail_Comp_sf"/>
</dbReference>
<reference evidence="1 2" key="1">
    <citation type="submission" date="2020-08" db="EMBL/GenBank/DDBJ databases">
        <title>Genomic Encyclopedia of Type Strains, Phase IV (KMG-IV): sequencing the most valuable type-strain genomes for metagenomic binning, comparative biology and taxonomic classification.</title>
        <authorList>
            <person name="Goeker M."/>
        </authorList>
    </citation>
    <scope>NUCLEOTIDE SEQUENCE [LARGE SCALE GENOMIC DNA]</scope>
    <source>
        <strain evidence="1 2">DSM 25966</strain>
    </source>
</reference>
<dbReference type="EMBL" id="JACIDS010000002">
    <property type="protein sequence ID" value="MBB3930736.1"/>
    <property type="molecule type" value="Genomic_DNA"/>
</dbReference>
<dbReference type="RefSeq" id="WP_183398363.1">
    <property type="nucleotide sequence ID" value="NZ_JACIDS010000002.1"/>
</dbReference>
<dbReference type="Gene3D" id="3.30.2000.30">
    <property type="match status" value="1"/>
</dbReference>
<evidence type="ECO:0008006" key="3">
    <source>
        <dbReference type="Google" id="ProtNLM"/>
    </source>
</evidence>
<name>A0A840AQT8_9HYPH</name>
<dbReference type="InterPro" id="IPR021508">
    <property type="entry name" value="Gp17-like"/>
</dbReference>
<sequence length="134" mass="14187">MNPAALDLQAAIAAHLRADADLGALIGGSRIHDAPPRGTEFPFVAIGDAGQTDWSDGDTAGGSLRVLLHVWSRAAGKREAWTILGALMRLLHEAELPLADHTLVLLRAEFAEVRMDPDGLTEHGVLRLGALVEG</sequence>
<comment type="caution">
    <text evidence="1">The sequence shown here is derived from an EMBL/GenBank/DDBJ whole genome shotgun (WGS) entry which is preliminary data.</text>
</comment>
<gene>
    <name evidence="1" type="ORF">GGR25_001775</name>
</gene>
<keyword evidence="2" id="KW-1185">Reference proteome</keyword>